<dbReference type="InterPro" id="IPR050587">
    <property type="entry name" value="GNT1/Glycosyltrans_8"/>
</dbReference>
<comment type="function">
    <text evidence="13">Self-glucosylating initiator of glycogen synthesis. It catalyzes the formation of a short alpha (1,4)-glucosyl chain covalently attached via a glucose 1-O-tyrosyl linkage to internal tyrosine residues and these chains act as primers for the elongation reaction catalyzed by glycogen synthase.</text>
</comment>
<evidence type="ECO:0000256" key="10">
    <source>
        <dbReference type="ARBA" id="ARBA00038934"/>
    </source>
</evidence>
<evidence type="ECO:0000256" key="7">
    <source>
        <dbReference type="ARBA" id="ARBA00023180"/>
    </source>
</evidence>
<evidence type="ECO:0000256" key="3">
    <source>
        <dbReference type="ARBA" id="ARBA00022490"/>
    </source>
</evidence>
<comment type="subcellular location">
    <subcellularLocation>
        <location evidence="2">Cytoplasm</location>
    </subcellularLocation>
</comment>
<evidence type="ECO:0000256" key="12">
    <source>
        <dbReference type="ARBA" id="ARBA00052293"/>
    </source>
</evidence>
<dbReference type="CDD" id="cd02537">
    <property type="entry name" value="GT8_Glycogenin"/>
    <property type="match status" value="1"/>
</dbReference>
<evidence type="ECO:0000256" key="2">
    <source>
        <dbReference type="ARBA" id="ARBA00004496"/>
    </source>
</evidence>
<keyword evidence="5" id="KW-0479">Metal-binding</keyword>
<dbReference type="Gene3D" id="3.90.550.10">
    <property type="entry name" value="Spore Coat Polysaccharide Biosynthesis Protein SpsA, Chain A"/>
    <property type="match status" value="1"/>
</dbReference>
<protein>
    <recommendedName>
        <fullName evidence="10">glycogenin glucosyltransferase</fullName>
        <ecNumber evidence="10">2.4.1.186</ecNumber>
    </recommendedName>
</protein>
<accession>A0A2U3DPE7</accession>
<evidence type="ECO:0000256" key="5">
    <source>
        <dbReference type="ARBA" id="ARBA00022723"/>
    </source>
</evidence>
<evidence type="ECO:0000256" key="4">
    <source>
        <dbReference type="ARBA" id="ARBA00022679"/>
    </source>
</evidence>
<evidence type="ECO:0000256" key="9">
    <source>
        <dbReference type="ARBA" id="ARBA00038162"/>
    </source>
</evidence>
<gene>
    <name evidence="14" type="ORF">PCL_12111</name>
</gene>
<comment type="caution">
    <text evidence="14">The sequence shown here is derived from an EMBL/GenBank/DDBJ whole genome shotgun (WGS) entry which is preliminary data.</text>
</comment>
<keyword evidence="7" id="KW-0325">Glycoprotein</keyword>
<keyword evidence="6" id="KW-0320">Glycogen biosynthesis</keyword>
<dbReference type="EMBL" id="LCWV01000089">
    <property type="protein sequence ID" value="PWI64127.1"/>
    <property type="molecule type" value="Genomic_DNA"/>
</dbReference>
<comment type="similarity">
    <text evidence="9">Belongs to the glycosyltransferase 8 family. Glycogenin subfamily.</text>
</comment>
<dbReference type="PANTHER" id="PTHR11183">
    <property type="entry name" value="GLYCOGENIN SUBFAMILY MEMBER"/>
    <property type="match status" value="1"/>
</dbReference>
<dbReference type="GO" id="GO:0005737">
    <property type="term" value="C:cytoplasm"/>
    <property type="evidence" value="ECO:0007669"/>
    <property type="project" value="UniProtKB-SubCell"/>
</dbReference>
<dbReference type="InterPro" id="IPR029044">
    <property type="entry name" value="Nucleotide-diphossugar_trans"/>
</dbReference>
<comment type="cofactor">
    <cofactor evidence="1">
        <name>Mn(2+)</name>
        <dbReference type="ChEBI" id="CHEBI:29035"/>
    </cofactor>
</comment>
<evidence type="ECO:0000313" key="15">
    <source>
        <dbReference type="Proteomes" id="UP000245956"/>
    </source>
</evidence>
<dbReference type="GO" id="GO:0046872">
    <property type="term" value="F:metal ion binding"/>
    <property type="evidence" value="ECO:0007669"/>
    <property type="project" value="UniProtKB-KW"/>
</dbReference>
<keyword evidence="8" id="KW-0464">Manganese</keyword>
<evidence type="ECO:0000256" key="1">
    <source>
        <dbReference type="ARBA" id="ARBA00001936"/>
    </source>
</evidence>
<keyword evidence="4" id="KW-0808">Transferase</keyword>
<dbReference type="Pfam" id="PF01501">
    <property type="entry name" value="Glyco_transf_8"/>
    <property type="match status" value="1"/>
</dbReference>
<dbReference type="GO" id="GO:0005978">
    <property type="term" value="P:glycogen biosynthetic process"/>
    <property type="evidence" value="ECO:0007669"/>
    <property type="project" value="UniProtKB-KW"/>
</dbReference>
<evidence type="ECO:0000256" key="8">
    <source>
        <dbReference type="ARBA" id="ARBA00023211"/>
    </source>
</evidence>
<dbReference type="FunFam" id="3.90.550.10:FF:000092">
    <property type="entry name" value="Glycogenin 2"/>
    <property type="match status" value="1"/>
</dbReference>
<dbReference type="GO" id="GO:0008466">
    <property type="term" value="F:glycogenin glucosyltransferase activity"/>
    <property type="evidence" value="ECO:0007669"/>
    <property type="project" value="UniProtKB-EC"/>
</dbReference>
<dbReference type="InterPro" id="IPR002495">
    <property type="entry name" value="Glyco_trans_8"/>
</dbReference>
<name>A0A2U3DPE7_PURLI</name>
<evidence type="ECO:0000256" key="13">
    <source>
        <dbReference type="ARBA" id="ARBA00057883"/>
    </source>
</evidence>
<evidence type="ECO:0000256" key="6">
    <source>
        <dbReference type="ARBA" id="ARBA00023056"/>
    </source>
</evidence>
<dbReference type="SUPFAM" id="SSF53448">
    <property type="entry name" value="Nucleotide-diphospho-sugar transferases"/>
    <property type="match status" value="1"/>
</dbReference>
<dbReference type="Proteomes" id="UP000245956">
    <property type="component" value="Unassembled WGS sequence"/>
</dbReference>
<evidence type="ECO:0000313" key="14">
    <source>
        <dbReference type="EMBL" id="PWI64127.1"/>
    </source>
</evidence>
<dbReference type="EC" id="2.4.1.186" evidence="10"/>
<organism evidence="14 15">
    <name type="scientific">Purpureocillium lilacinum</name>
    <name type="common">Paecilomyces lilacinus</name>
    <dbReference type="NCBI Taxonomy" id="33203"/>
    <lineage>
        <taxon>Eukaryota</taxon>
        <taxon>Fungi</taxon>
        <taxon>Dikarya</taxon>
        <taxon>Ascomycota</taxon>
        <taxon>Pezizomycotina</taxon>
        <taxon>Sordariomycetes</taxon>
        <taxon>Hypocreomycetidae</taxon>
        <taxon>Hypocreales</taxon>
        <taxon>Ophiocordycipitaceae</taxon>
        <taxon>Purpureocillium</taxon>
    </lineage>
</organism>
<comment type="catalytic activity">
    <reaction evidence="12">
        <text>L-tyrosyl-[glycogenin] + UDP-alpha-D-glucose = alpha-D-glucosyl-L-tyrosyl-[glycogenin] + UDP + H(+)</text>
        <dbReference type="Rhea" id="RHEA:23360"/>
        <dbReference type="Rhea" id="RHEA-COMP:14604"/>
        <dbReference type="Rhea" id="RHEA-COMP:14605"/>
        <dbReference type="ChEBI" id="CHEBI:15378"/>
        <dbReference type="ChEBI" id="CHEBI:46858"/>
        <dbReference type="ChEBI" id="CHEBI:58223"/>
        <dbReference type="ChEBI" id="CHEBI:58885"/>
        <dbReference type="ChEBI" id="CHEBI:140573"/>
        <dbReference type="EC" id="2.4.1.186"/>
    </reaction>
</comment>
<dbReference type="AlphaFoldDB" id="A0A2U3DPE7"/>
<proteinExistence type="inferred from homology"/>
<evidence type="ECO:0000256" key="11">
    <source>
        <dbReference type="ARBA" id="ARBA00050886"/>
    </source>
</evidence>
<keyword evidence="3" id="KW-0963">Cytoplasm</keyword>
<reference evidence="14 15" key="1">
    <citation type="journal article" date="2016" name="Front. Microbiol.">
        <title>Genome and transcriptome sequences reveal the specific parasitism of the nematophagous Purpureocillium lilacinum 36-1.</title>
        <authorList>
            <person name="Xie J."/>
            <person name="Li S."/>
            <person name="Mo C."/>
            <person name="Xiao X."/>
            <person name="Peng D."/>
            <person name="Wang G."/>
            <person name="Xiao Y."/>
        </authorList>
    </citation>
    <scope>NUCLEOTIDE SEQUENCE [LARGE SCALE GENOMIC DNA]</scope>
    <source>
        <strain evidence="14 15">36-1</strain>
    </source>
</reference>
<comment type="catalytic activity">
    <reaction evidence="11">
        <text>[1,4-alpha-D-glucosyl](n)-L-tyrosyl-[glycogenin] + UDP-alpha-D-glucose = [1,4-alpha-D-glucosyl](n+1)-L-tyrosyl-[glycogenin] + UDP + H(+)</text>
        <dbReference type="Rhea" id="RHEA:56560"/>
        <dbReference type="Rhea" id="RHEA-COMP:14606"/>
        <dbReference type="Rhea" id="RHEA-COMP:14607"/>
        <dbReference type="ChEBI" id="CHEBI:15378"/>
        <dbReference type="ChEBI" id="CHEBI:58223"/>
        <dbReference type="ChEBI" id="CHEBI:58885"/>
        <dbReference type="ChEBI" id="CHEBI:140574"/>
        <dbReference type="EC" id="2.4.1.186"/>
    </reaction>
</comment>
<sequence>MTYHKIAYCTLLTNDAYLTAALVLAQSLRNSETVIPLCALIVHAVSDEARRRLANFYDQVIEVPAIAGTSTTNLQLIGRPDLHTTLTKVYLWSLSQYDRVLYLDADTLVLANLDHLFLLPGHVEFAASPELGFPDCFNSGMMLLHPCPTTFVELARLAEESGSFDGGDQGLLNMFFGDGTLEHAGKELFGNATTRQRTVRTWYRLSFTYNIEMHRVYRLYIPAVLRYRSKHKVLHFIGEEKPWHFPNGRIDRAHDASAYFSFYCEMVDKWWDVYRQGEPQVVKLVGP</sequence>